<gene>
    <name evidence="7" type="ORF">ACI8B_100046</name>
</gene>
<dbReference type="InterPro" id="IPR005123">
    <property type="entry name" value="Oxoglu/Fe-dep_dioxygenase_dom"/>
</dbReference>
<evidence type="ECO:0000256" key="5">
    <source>
        <dbReference type="RuleBase" id="RU003682"/>
    </source>
</evidence>
<protein>
    <submittedName>
        <fullName evidence="7">Putative dioxygenase</fullName>
    </submittedName>
</protein>
<dbReference type="Pfam" id="PF14226">
    <property type="entry name" value="DIOX_N"/>
    <property type="match status" value="1"/>
</dbReference>
<accession>A0A653JZH9</accession>
<dbReference type="Pfam" id="PF03171">
    <property type="entry name" value="2OG-FeII_Oxy"/>
    <property type="match status" value="1"/>
</dbReference>
<dbReference type="SUPFAM" id="SSF51197">
    <property type="entry name" value="Clavaminate synthase-like"/>
    <property type="match status" value="1"/>
</dbReference>
<keyword evidence="2 5" id="KW-0479">Metal-binding</keyword>
<keyword evidence="4 5" id="KW-0408">Iron</keyword>
<dbReference type="GO" id="GO:0051213">
    <property type="term" value="F:dioxygenase activity"/>
    <property type="evidence" value="ECO:0007669"/>
    <property type="project" value="UniProtKB-KW"/>
</dbReference>
<dbReference type="EMBL" id="CABWKZ010000002">
    <property type="protein sequence ID" value="VXA53800.1"/>
    <property type="molecule type" value="Genomic_DNA"/>
</dbReference>
<dbReference type="PANTHER" id="PTHR10209:SF886">
    <property type="entry name" value="UPF0676 PROTEIN C1494.01"/>
    <property type="match status" value="1"/>
</dbReference>
<proteinExistence type="inferred from homology"/>
<feature type="domain" description="Fe2OG dioxygenase" evidence="6">
    <location>
        <begin position="220"/>
        <end position="334"/>
    </location>
</feature>
<name>A0A653JZH9_9GAMM</name>
<dbReference type="Gene3D" id="2.60.120.330">
    <property type="entry name" value="B-lactam Antibiotic, Isopenicillin N Synthase, Chain"/>
    <property type="match status" value="1"/>
</dbReference>
<reference evidence="7 8" key="1">
    <citation type="submission" date="2019-10" db="EMBL/GenBank/DDBJ databases">
        <authorList>
            <person name="Karimi E."/>
        </authorList>
    </citation>
    <scope>NUCLEOTIDE SEQUENCE [LARGE SCALE GENOMIC DNA]</scope>
    <source>
        <strain evidence="7">Acinetobacter sp. 8BE</strain>
    </source>
</reference>
<evidence type="ECO:0000256" key="3">
    <source>
        <dbReference type="ARBA" id="ARBA00023002"/>
    </source>
</evidence>
<dbReference type="InterPro" id="IPR044861">
    <property type="entry name" value="IPNS-like_FE2OG_OXY"/>
</dbReference>
<comment type="similarity">
    <text evidence="1 5">Belongs to the iron/ascorbate-dependent oxidoreductase family.</text>
</comment>
<evidence type="ECO:0000256" key="1">
    <source>
        <dbReference type="ARBA" id="ARBA00008056"/>
    </source>
</evidence>
<evidence type="ECO:0000259" key="6">
    <source>
        <dbReference type="PROSITE" id="PS51471"/>
    </source>
</evidence>
<keyword evidence="3 5" id="KW-0560">Oxidoreductase</keyword>
<organism evidence="7 8">
    <name type="scientific">Acinetobacter proteolyticus</name>
    <dbReference type="NCBI Taxonomy" id="1776741"/>
    <lineage>
        <taxon>Bacteria</taxon>
        <taxon>Pseudomonadati</taxon>
        <taxon>Pseudomonadota</taxon>
        <taxon>Gammaproteobacteria</taxon>
        <taxon>Moraxellales</taxon>
        <taxon>Moraxellaceae</taxon>
        <taxon>Acinetobacter</taxon>
    </lineage>
</organism>
<dbReference type="PANTHER" id="PTHR10209">
    <property type="entry name" value="OXIDOREDUCTASE, 2OG-FE II OXYGENASE FAMILY PROTEIN"/>
    <property type="match status" value="1"/>
</dbReference>
<evidence type="ECO:0000313" key="7">
    <source>
        <dbReference type="EMBL" id="VXA53800.1"/>
    </source>
</evidence>
<dbReference type="GO" id="GO:0046872">
    <property type="term" value="F:metal ion binding"/>
    <property type="evidence" value="ECO:0007669"/>
    <property type="project" value="UniProtKB-KW"/>
</dbReference>
<dbReference type="PROSITE" id="PS51471">
    <property type="entry name" value="FE2OG_OXY"/>
    <property type="match status" value="1"/>
</dbReference>
<evidence type="ECO:0000256" key="2">
    <source>
        <dbReference type="ARBA" id="ARBA00022723"/>
    </source>
</evidence>
<dbReference type="Proteomes" id="UP000430404">
    <property type="component" value="Unassembled WGS sequence"/>
</dbReference>
<dbReference type="InterPro" id="IPR027443">
    <property type="entry name" value="IPNS-like_sf"/>
</dbReference>
<sequence length="368" mass="42745">MKKVQLFFECDPVSFNLFDWVTVYPKDEVENMNSANMTTLAEHDYSLEELQKEARMGALGQETFEREVRVIDLSNFEQRKYEIAEQLWAAATDIGFFQVSHHGIPLEQIQTAFDMTQQFFALPEPVKARYPLNRNAGWESKAQVRPSTSTPDQKESYQITRPRMDGLYPTEQELPDFKNTMLEFEQACWQVGMKILSCFAYKLGFADNFFTLAHDPKQDSYQSTLRMLHYYAIDPALKDQLGLWRAGAHTDFDCLTLLFQRKGQGGLQVCPGKDMEQQQWTSIEPRDDVITCNIGDMLMRWSDDQLPSNFHRVKNPEADEYQGPRYSLAFFCQANEDVLIESPQKKYPAITAKEYLKQRINANFKGKY</sequence>
<dbReference type="InterPro" id="IPR026992">
    <property type="entry name" value="DIOX_N"/>
</dbReference>
<dbReference type="AlphaFoldDB" id="A0A653JZH9"/>
<evidence type="ECO:0000313" key="8">
    <source>
        <dbReference type="Proteomes" id="UP000430404"/>
    </source>
</evidence>
<keyword evidence="7" id="KW-0223">Dioxygenase</keyword>
<evidence type="ECO:0000256" key="4">
    <source>
        <dbReference type="ARBA" id="ARBA00023004"/>
    </source>
</evidence>